<evidence type="ECO:0008006" key="4">
    <source>
        <dbReference type="Google" id="ProtNLM"/>
    </source>
</evidence>
<dbReference type="EMBL" id="BOSL01000006">
    <property type="protein sequence ID" value="GIP53123.1"/>
    <property type="molecule type" value="Genomic_DNA"/>
</dbReference>
<keyword evidence="1" id="KW-0472">Membrane</keyword>
<accession>A0ABQ4MB22</accession>
<comment type="caution">
    <text evidence="2">The sequence shown here is derived from an EMBL/GenBank/DDBJ whole genome shotgun (WGS) entry which is preliminary data.</text>
</comment>
<evidence type="ECO:0000313" key="3">
    <source>
        <dbReference type="Proteomes" id="UP000679992"/>
    </source>
</evidence>
<evidence type="ECO:0000313" key="2">
    <source>
        <dbReference type="EMBL" id="GIP53123.1"/>
    </source>
</evidence>
<dbReference type="RefSeq" id="WP_213654776.1">
    <property type="nucleotide sequence ID" value="NZ_BOSL01000006.1"/>
</dbReference>
<keyword evidence="1" id="KW-1133">Transmembrane helix</keyword>
<dbReference type="Proteomes" id="UP000679992">
    <property type="component" value="Unassembled WGS sequence"/>
</dbReference>
<proteinExistence type="predicted"/>
<evidence type="ECO:0000256" key="1">
    <source>
        <dbReference type="SAM" id="Phobius"/>
    </source>
</evidence>
<gene>
    <name evidence="2" type="ORF">J42TS3_21580</name>
</gene>
<feature type="transmembrane region" description="Helical" evidence="1">
    <location>
        <begin position="6"/>
        <end position="23"/>
    </location>
</feature>
<protein>
    <recommendedName>
        <fullName evidence="4">DUF3298 domain-containing protein</fullName>
    </recommendedName>
</protein>
<reference evidence="2 3" key="1">
    <citation type="submission" date="2021-03" db="EMBL/GenBank/DDBJ databases">
        <title>Antimicrobial resistance genes in bacteria isolated from Japanese honey, and their potential for conferring macrolide and lincosamide resistance in the American foulbrood pathogen Paenibacillus larvae.</title>
        <authorList>
            <person name="Okamoto M."/>
            <person name="Kumagai M."/>
            <person name="Kanamori H."/>
            <person name="Takamatsu D."/>
        </authorList>
    </citation>
    <scope>NUCLEOTIDE SEQUENCE [LARGE SCALE GENOMIC DNA]</scope>
    <source>
        <strain evidence="2 3">J42TS3</strain>
    </source>
</reference>
<keyword evidence="3" id="KW-1185">Reference proteome</keyword>
<keyword evidence="1" id="KW-0812">Transmembrane</keyword>
<name>A0ABQ4MB22_9BACL</name>
<sequence length="263" mass="30504">MKKKVLYISFTILVIIIITFIVLPKKSVFGKPHFVQYNASFSAPSGSSYTIDLAYFVVKGSKNILDPQLIKQIKFKNSNTTNIESINYKKSDSSKKYDIRNLALKVNFINSGKENLNNIVVTFNDNTVREYSIGHWYFDVSNHNEESNYIEMGEEFPLVTNDFNGYNFNFKNNSSKKIEIIDLGINLFEAKLKNYNLSIDPYSRLNTLLEASSLNKDNKFYIIRPKITYQYDNKSYAYFPYATYYGFLSMNDKDIDNEVSKTN</sequence>
<organism evidence="2 3">
    <name type="scientific">Paenibacillus vini</name>
    <dbReference type="NCBI Taxonomy" id="1476024"/>
    <lineage>
        <taxon>Bacteria</taxon>
        <taxon>Bacillati</taxon>
        <taxon>Bacillota</taxon>
        <taxon>Bacilli</taxon>
        <taxon>Bacillales</taxon>
        <taxon>Paenibacillaceae</taxon>
        <taxon>Paenibacillus</taxon>
    </lineage>
</organism>